<dbReference type="EMBL" id="MDSL01000074">
    <property type="protein sequence ID" value="PPT93858.1"/>
    <property type="molecule type" value="Genomic_DNA"/>
</dbReference>
<gene>
    <name evidence="2" type="ORF">XarbCFBP7409_20350</name>
</gene>
<evidence type="ECO:0008006" key="4">
    <source>
        <dbReference type="Google" id="ProtNLM"/>
    </source>
</evidence>
<comment type="caution">
    <text evidence="2">The sequence shown here is derived from an EMBL/GenBank/DDBJ whole genome shotgun (WGS) entry which is preliminary data.</text>
</comment>
<dbReference type="InterPro" id="IPR004914">
    <property type="entry name" value="Antirestrict"/>
</dbReference>
<evidence type="ECO:0000256" key="1">
    <source>
        <dbReference type="ARBA" id="ARBA00008618"/>
    </source>
</evidence>
<dbReference type="Gene3D" id="3.30.70.3580">
    <property type="entry name" value="Antirestriction protein"/>
    <property type="match status" value="1"/>
</dbReference>
<dbReference type="Proteomes" id="UP000238049">
    <property type="component" value="Unassembled WGS sequence"/>
</dbReference>
<organism evidence="2 3">
    <name type="scientific">Xanthomonas arboricola pv. guizotiae</name>
    <dbReference type="NCBI Taxonomy" id="487867"/>
    <lineage>
        <taxon>Bacteria</taxon>
        <taxon>Pseudomonadati</taxon>
        <taxon>Pseudomonadota</taxon>
        <taxon>Gammaproteobacteria</taxon>
        <taxon>Lysobacterales</taxon>
        <taxon>Lysobacteraceae</taxon>
        <taxon>Xanthomonas</taxon>
    </lineage>
</organism>
<reference evidence="2 3" key="1">
    <citation type="submission" date="2016-08" db="EMBL/GenBank/DDBJ databases">
        <title>Evolution of the type three secretion system and type three effector repertoires in Xanthomonas.</title>
        <authorList>
            <person name="Merda D."/>
            <person name="Briand M."/>
            <person name="Bosis E."/>
            <person name="Rousseau C."/>
            <person name="Portier P."/>
            <person name="Jacques M.-A."/>
            <person name="Fischer-Le Saux M."/>
        </authorList>
    </citation>
    <scope>NUCLEOTIDE SEQUENCE [LARGE SCALE GENOMIC DNA]</scope>
    <source>
        <strain evidence="2 3">CFBP 7409</strain>
    </source>
</reference>
<sequence>MGVKTMPPQIAATRVADIDRTSFLEAHFGKDLSIRHSRERRVYKWLDFLSPAVRGCQWHFYSLSNGGFYMAPSWGVPLCLKVPKSDVFAVLSADAAGIVATMFALNDYSTNLANQADINGMIERYHHLGAFATMHNEAHMLYQVIEHIG</sequence>
<comment type="similarity">
    <text evidence="1">Belongs to the antirestriction protein family.</text>
</comment>
<protein>
    <recommendedName>
        <fullName evidence="4">Antirestriction protein</fullName>
    </recommendedName>
</protein>
<evidence type="ECO:0000313" key="3">
    <source>
        <dbReference type="Proteomes" id="UP000238049"/>
    </source>
</evidence>
<proteinExistence type="inferred from homology"/>
<dbReference type="Pfam" id="PF03230">
    <property type="entry name" value="Antirestrict"/>
    <property type="match status" value="1"/>
</dbReference>
<dbReference type="AlphaFoldDB" id="A0A2S6ZNM3"/>
<evidence type="ECO:0000313" key="2">
    <source>
        <dbReference type="EMBL" id="PPT93858.1"/>
    </source>
</evidence>
<name>A0A2S6ZNM3_9XANT</name>
<dbReference type="InterPro" id="IPR042297">
    <property type="entry name" value="Antirestriction_sf"/>
</dbReference>
<accession>A0A2S6ZNM3</accession>